<dbReference type="EMBL" id="CP001710">
    <property type="protein sequence ID" value="ADL59363.1"/>
    <property type="molecule type" value="Genomic_DNA"/>
</dbReference>
<dbReference type="PATRIC" id="fig|79929.8.peg.1732"/>
<protein>
    <submittedName>
        <fullName evidence="3">Cobalamin biosynthesis protein</fullName>
    </submittedName>
</protein>
<dbReference type="GeneID" id="9705506"/>
<dbReference type="GeneID" id="41327075"/>
<sequence length="329" mass="35402">MRVSILTLTENGRKLGESLKTGLKDDPTILSVETLHRDIDFREVFSRSDMIIGIMAAGIMVRKIAPLLENKFSDPGVIVIDEMGRNVISLLSGHAGGANDFAVKIADILNANPVITTATDVNGLVGIDSFAARYFYVILDRHLVKHFNSSIVEGHTVELHSSRNLGPLIDGELSRTYRYMMDGDEIVRAQCNSEVMRLAPLKVSVGIGTRRGVESSRVTGAIVEALGLLKLPPERIDALATGYMKKNERGIIDAAEDLGVPLEIIPLQELKAQDTHSFSDFVNEKFGVGSVCEAAALKSAGTGSRLVIRKTTSSGVAVAVAVSGTPKTF</sequence>
<dbReference type="Proteomes" id="UP000000345">
    <property type="component" value="Chromosome"/>
</dbReference>
<reference evidence="3 4" key="2">
    <citation type="journal article" date="2010" name="J. Bacteriol.">
        <title>Complete genome sequence of Methanothermobacter marburgensis, a methanoarchaeon model organism.</title>
        <authorList>
            <person name="Liesegang H."/>
            <person name="Kaster A.K."/>
            <person name="Wiezer A."/>
            <person name="Goenrich M."/>
            <person name="Wollherr A."/>
            <person name="Seedorf H."/>
            <person name="Gottschalk G."/>
            <person name="Thauer R.K."/>
        </authorList>
    </citation>
    <scope>NUCLEOTIDE SEQUENCE [LARGE SCALE GENOMIC DNA]</scope>
    <source>
        <strain evidence="4">ATCC BAA-927 / DSM 2133 / JCM 14651 / NBRC 100331 / OCM 82 / Marburg</strain>
    </source>
</reference>
<dbReference type="InterPro" id="IPR038029">
    <property type="entry name" value="GbiG_N_sf"/>
</dbReference>
<dbReference type="InterPro" id="IPR021744">
    <property type="entry name" value="CbiG_N"/>
</dbReference>
<dbReference type="STRING" id="79929.MTBMA_c17950"/>
<dbReference type="PaxDb" id="79929-MTBMA_c17950"/>
<evidence type="ECO:0000313" key="3">
    <source>
        <dbReference type="EMBL" id="ADL59363.1"/>
    </source>
</evidence>
<gene>
    <name evidence="3" type="primary">cbiG</name>
    <name evidence="3" type="ordered locus">MTBMA_c17950</name>
</gene>
<dbReference type="SUPFAM" id="SSF159672">
    <property type="entry name" value="CbiG N-terminal domain-like"/>
    <property type="match status" value="1"/>
</dbReference>
<dbReference type="PANTHER" id="PTHR37477">
    <property type="entry name" value="COBALT-PRECORRIN-5A HYDROLASE"/>
    <property type="match status" value="1"/>
</dbReference>
<keyword evidence="4" id="KW-1185">Reference proteome</keyword>
<dbReference type="Pfam" id="PF01890">
    <property type="entry name" value="CbiG_C"/>
    <property type="match status" value="1"/>
</dbReference>
<evidence type="ECO:0000259" key="2">
    <source>
        <dbReference type="Pfam" id="PF11760"/>
    </source>
</evidence>
<accession>D9PYR5</accession>
<dbReference type="RefSeq" id="WP_013296573.1">
    <property type="nucleotide sequence ID" value="NC_014408.1"/>
</dbReference>
<dbReference type="InterPro" id="IPR002750">
    <property type="entry name" value="CobE/GbiG_C"/>
</dbReference>
<feature type="domain" description="CobE/GbiG C-terminal" evidence="1">
    <location>
        <begin position="204"/>
        <end position="321"/>
    </location>
</feature>
<feature type="domain" description="Cobalamin synthesis G N-terminal" evidence="2">
    <location>
        <begin position="41"/>
        <end position="120"/>
    </location>
</feature>
<dbReference type="SUPFAM" id="SSF159664">
    <property type="entry name" value="CobE/GbiG C-terminal domain-like"/>
    <property type="match status" value="1"/>
</dbReference>
<dbReference type="InterPro" id="IPR052553">
    <property type="entry name" value="CbiG_hydrolase"/>
</dbReference>
<dbReference type="HOGENOM" id="CLU_028397_0_0_2"/>
<name>D9PYR5_METTM</name>
<organism evidence="3 4">
    <name type="scientific">Methanothermobacter marburgensis (strain ATCC BAA-927 / DSM 2133 / JCM 14651 / NBRC 100331 / OCM 82 / Marburg)</name>
    <name type="common">Methanobacterium thermoautotrophicum</name>
    <dbReference type="NCBI Taxonomy" id="79929"/>
    <lineage>
        <taxon>Archaea</taxon>
        <taxon>Methanobacteriati</taxon>
        <taxon>Methanobacteriota</taxon>
        <taxon>Methanomada group</taxon>
        <taxon>Methanobacteria</taxon>
        <taxon>Methanobacteriales</taxon>
        <taxon>Methanobacteriaceae</taxon>
        <taxon>Methanothermobacter</taxon>
    </lineage>
</organism>
<reference key="1">
    <citation type="submission" date="2009-08" db="EMBL/GenBank/DDBJ databases">
        <title>The genome sequence of Methanothermobacter marburgensis.</title>
        <authorList>
            <person name="Kaster A."/>
            <person name="Seedorf H."/>
            <person name="Goenrich M."/>
            <person name="Wiezer A."/>
            <person name="Liesegang H."/>
            <person name="Thauer R."/>
            <person name="Gottschalk G."/>
        </authorList>
    </citation>
    <scope>NUCLEOTIDE SEQUENCE</scope>
    <source>
        <strain>Marburg</strain>
    </source>
</reference>
<dbReference type="Gene3D" id="3.30.420.180">
    <property type="entry name" value="CobE/GbiG C-terminal domain"/>
    <property type="match status" value="1"/>
</dbReference>
<proteinExistence type="predicted"/>
<dbReference type="PANTHER" id="PTHR37477:SF1">
    <property type="entry name" value="COBALT-PRECORRIN-5A HYDROLASE"/>
    <property type="match status" value="1"/>
</dbReference>
<dbReference type="AlphaFoldDB" id="D9PYR5"/>
<dbReference type="OrthoDB" id="4722at2157"/>
<dbReference type="Gene3D" id="3.40.50.11220">
    <property type="match status" value="1"/>
</dbReference>
<dbReference type="Pfam" id="PF11760">
    <property type="entry name" value="CbiG_N"/>
    <property type="match status" value="1"/>
</dbReference>
<dbReference type="GO" id="GO:0009236">
    <property type="term" value="P:cobalamin biosynthetic process"/>
    <property type="evidence" value="ECO:0007669"/>
    <property type="project" value="InterPro"/>
</dbReference>
<dbReference type="InterPro" id="IPR036518">
    <property type="entry name" value="CobE/GbiG_C_sf"/>
</dbReference>
<evidence type="ECO:0000313" key="4">
    <source>
        <dbReference type="Proteomes" id="UP000000345"/>
    </source>
</evidence>
<dbReference type="KEGG" id="mmg:MTBMA_c17950"/>
<evidence type="ECO:0000259" key="1">
    <source>
        <dbReference type="Pfam" id="PF01890"/>
    </source>
</evidence>